<organism evidence="2 3">
    <name type="scientific">Ramazzottius varieornatus</name>
    <name type="common">Water bear</name>
    <name type="synonym">Tardigrade</name>
    <dbReference type="NCBI Taxonomy" id="947166"/>
    <lineage>
        <taxon>Eukaryota</taxon>
        <taxon>Metazoa</taxon>
        <taxon>Ecdysozoa</taxon>
        <taxon>Tardigrada</taxon>
        <taxon>Eutardigrada</taxon>
        <taxon>Parachela</taxon>
        <taxon>Hypsibioidea</taxon>
        <taxon>Ramazzottiidae</taxon>
        <taxon>Ramazzottius</taxon>
    </lineage>
</organism>
<gene>
    <name evidence="2" type="primary">RvY_14209-1</name>
    <name evidence="2" type="synonym">RvY_14209.1</name>
    <name evidence="2" type="ORF">RvY_14209</name>
</gene>
<dbReference type="Proteomes" id="UP000186922">
    <property type="component" value="Unassembled WGS sequence"/>
</dbReference>
<evidence type="ECO:0000313" key="2">
    <source>
        <dbReference type="EMBL" id="GAV03834.1"/>
    </source>
</evidence>
<name>A0A1D1VXT5_RAMVA</name>
<feature type="region of interest" description="Disordered" evidence="1">
    <location>
        <begin position="44"/>
        <end position="65"/>
    </location>
</feature>
<dbReference type="EMBL" id="BDGG01000010">
    <property type="protein sequence ID" value="GAV03834.1"/>
    <property type="molecule type" value="Genomic_DNA"/>
</dbReference>
<protein>
    <submittedName>
        <fullName evidence="2">Uncharacterized protein</fullName>
    </submittedName>
</protein>
<feature type="region of interest" description="Disordered" evidence="1">
    <location>
        <begin position="1"/>
        <end position="22"/>
    </location>
</feature>
<comment type="caution">
    <text evidence="2">The sequence shown here is derived from an EMBL/GenBank/DDBJ whole genome shotgun (WGS) entry which is preliminary data.</text>
</comment>
<reference evidence="2 3" key="1">
    <citation type="journal article" date="2016" name="Nat. Commun.">
        <title>Extremotolerant tardigrade genome and improved radiotolerance of human cultured cells by tardigrade-unique protein.</title>
        <authorList>
            <person name="Hashimoto T."/>
            <person name="Horikawa D.D."/>
            <person name="Saito Y."/>
            <person name="Kuwahara H."/>
            <person name="Kozuka-Hata H."/>
            <person name="Shin-I T."/>
            <person name="Minakuchi Y."/>
            <person name="Ohishi K."/>
            <person name="Motoyama A."/>
            <person name="Aizu T."/>
            <person name="Enomoto A."/>
            <person name="Kondo K."/>
            <person name="Tanaka S."/>
            <person name="Hara Y."/>
            <person name="Koshikawa S."/>
            <person name="Sagara H."/>
            <person name="Miura T."/>
            <person name="Yokobori S."/>
            <person name="Miyagawa K."/>
            <person name="Suzuki Y."/>
            <person name="Kubo T."/>
            <person name="Oyama M."/>
            <person name="Kohara Y."/>
            <person name="Fujiyama A."/>
            <person name="Arakawa K."/>
            <person name="Katayama T."/>
            <person name="Toyoda A."/>
            <person name="Kunieda T."/>
        </authorList>
    </citation>
    <scope>NUCLEOTIDE SEQUENCE [LARGE SCALE GENOMIC DNA]</scope>
    <source>
        <strain evidence="2 3">YOKOZUNA-1</strain>
    </source>
</reference>
<evidence type="ECO:0000256" key="1">
    <source>
        <dbReference type="SAM" id="MobiDB-lite"/>
    </source>
</evidence>
<keyword evidence="3" id="KW-1185">Reference proteome</keyword>
<dbReference type="AlphaFoldDB" id="A0A1D1VXT5"/>
<evidence type="ECO:0000313" key="3">
    <source>
        <dbReference type="Proteomes" id="UP000186922"/>
    </source>
</evidence>
<sequence length="65" mass="7739">MKELRDVAQEPPNGQGEGSFGNALQLDLREWRLLRKYDVTDVEEREEIQVRRQRERRKGPQSTRS</sequence>
<accession>A0A1D1VXT5</accession>
<proteinExistence type="predicted"/>